<dbReference type="InterPro" id="IPR049038">
    <property type="entry name" value="ADAM10_Cys-rich"/>
</dbReference>
<feature type="domain" description="ADAM10 cysteine-rich" evidence="2">
    <location>
        <begin position="83"/>
        <end position="151"/>
    </location>
</feature>
<dbReference type="GO" id="GO:0005886">
    <property type="term" value="C:plasma membrane"/>
    <property type="evidence" value="ECO:0007669"/>
    <property type="project" value="TreeGrafter"/>
</dbReference>
<dbReference type="Proteomes" id="UP000005408">
    <property type="component" value="Unassembled WGS sequence"/>
</dbReference>
<feature type="region of interest" description="Disordered" evidence="1">
    <location>
        <begin position="1"/>
        <end position="21"/>
    </location>
</feature>
<dbReference type="EnsemblMetazoa" id="G7218.1">
    <property type="protein sequence ID" value="G7218.1:cds"/>
    <property type="gene ID" value="G7218"/>
</dbReference>
<name>A0A8W8NPU6_MAGGI</name>
<protein>
    <recommendedName>
        <fullName evidence="2">ADAM10 cysteine-rich domain-containing protein</fullName>
    </recommendedName>
</protein>
<feature type="compositionally biased region" description="Basic residues" evidence="1">
    <location>
        <begin position="1"/>
        <end position="11"/>
    </location>
</feature>
<dbReference type="PANTHER" id="PTHR45702">
    <property type="entry name" value="ADAM10/ADAM17 METALLOPEPTIDASE FAMILY MEMBER"/>
    <property type="match status" value="1"/>
</dbReference>
<evidence type="ECO:0000313" key="3">
    <source>
        <dbReference type="EnsemblMetazoa" id="G7218.1:cds"/>
    </source>
</evidence>
<organism evidence="3 4">
    <name type="scientific">Magallana gigas</name>
    <name type="common">Pacific oyster</name>
    <name type="synonym">Crassostrea gigas</name>
    <dbReference type="NCBI Taxonomy" id="29159"/>
    <lineage>
        <taxon>Eukaryota</taxon>
        <taxon>Metazoa</taxon>
        <taxon>Spiralia</taxon>
        <taxon>Lophotrochozoa</taxon>
        <taxon>Mollusca</taxon>
        <taxon>Bivalvia</taxon>
        <taxon>Autobranchia</taxon>
        <taxon>Pteriomorphia</taxon>
        <taxon>Ostreida</taxon>
        <taxon>Ostreoidea</taxon>
        <taxon>Ostreidae</taxon>
        <taxon>Magallana</taxon>
    </lineage>
</organism>
<proteinExistence type="predicted"/>
<evidence type="ECO:0000313" key="4">
    <source>
        <dbReference type="Proteomes" id="UP000005408"/>
    </source>
</evidence>
<dbReference type="InterPro" id="IPR051489">
    <property type="entry name" value="ADAM_Metalloproteinase"/>
</dbReference>
<sequence>MLDRGSRKRLQKVQPHGPLVSRADSVKKPNLKYCNEYSQVCQQGFCTGSLCLKVGTPENGTSPGVWEECFVTLPGDLTVQQKEQLCYLACKKNDTNAVCYATNQNLDSSNALYALLQDVNQRKQSSGGIKLAAGSPCNNYQGYCDVFSRCRGVDNEGPLQRLKNLIFNEKTLANIKNWIIVPARLQQCPSDDSAIVTSVPVLNILPPM</sequence>
<evidence type="ECO:0000256" key="1">
    <source>
        <dbReference type="SAM" id="MobiDB-lite"/>
    </source>
</evidence>
<accession>A0A8W8NPU6</accession>
<dbReference type="PANTHER" id="PTHR45702:SF2">
    <property type="entry name" value="KUZBANIAN, ISOFORM A"/>
    <property type="match status" value="1"/>
</dbReference>
<reference evidence="3" key="1">
    <citation type="submission" date="2022-08" db="UniProtKB">
        <authorList>
            <consortium name="EnsemblMetazoa"/>
        </authorList>
    </citation>
    <scope>IDENTIFICATION</scope>
    <source>
        <strain evidence="3">05x7-T-G4-1.051#20</strain>
    </source>
</reference>
<dbReference type="GO" id="GO:0006509">
    <property type="term" value="P:membrane protein ectodomain proteolysis"/>
    <property type="evidence" value="ECO:0007669"/>
    <property type="project" value="TreeGrafter"/>
</dbReference>
<dbReference type="GO" id="GO:0007219">
    <property type="term" value="P:Notch signaling pathway"/>
    <property type="evidence" value="ECO:0007669"/>
    <property type="project" value="TreeGrafter"/>
</dbReference>
<dbReference type="GO" id="GO:0004222">
    <property type="term" value="F:metalloendopeptidase activity"/>
    <property type="evidence" value="ECO:0007669"/>
    <property type="project" value="TreeGrafter"/>
</dbReference>
<dbReference type="Pfam" id="PF21299">
    <property type="entry name" value="ADAM10_Cys-rich"/>
    <property type="match status" value="1"/>
</dbReference>
<keyword evidence="4" id="KW-1185">Reference proteome</keyword>
<dbReference type="AlphaFoldDB" id="A0A8W8NPU6"/>
<evidence type="ECO:0000259" key="2">
    <source>
        <dbReference type="Pfam" id="PF21299"/>
    </source>
</evidence>